<comment type="caution">
    <text evidence="2">The sequence shown here is derived from an EMBL/GenBank/DDBJ whole genome shotgun (WGS) entry which is preliminary data.</text>
</comment>
<dbReference type="EMBL" id="JBHRWW010000003">
    <property type="protein sequence ID" value="MFC3688076.1"/>
    <property type="molecule type" value="Genomic_DNA"/>
</dbReference>
<evidence type="ECO:0000313" key="3">
    <source>
        <dbReference type="Proteomes" id="UP001595685"/>
    </source>
</evidence>
<evidence type="ECO:0000256" key="1">
    <source>
        <dbReference type="SAM" id="MobiDB-lite"/>
    </source>
</evidence>
<dbReference type="InterPro" id="IPR021454">
    <property type="entry name" value="DUF3105"/>
</dbReference>
<dbReference type="Pfam" id="PF11303">
    <property type="entry name" value="DUF3105"/>
    <property type="match status" value="1"/>
</dbReference>
<evidence type="ECO:0000313" key="2">
    <source>
        <dbReference type="EMBL" id="MFC3688076.1"/>
    </source>
</evidence>
<sequence>MAVHETGWGPGRVVGVLAVGAVLLGSIGGGLAGASVAAAGGDVPSPPWLLSLPGQERPLGPDDEIDGLLTFEGLGLQHVRGPVGYEQHPPAGGDHAGVWQDCGFYPSQVVSEQAVHSLEHGAVWVTFDPDLPRAQVERLEGLAADNPYLLVSPMAGLPSPVVASAWGVQVPLDDVDDRRLEAFLVRYQQGPQTPEPGAPCSGGTSALPDAPTGA</sequence>
<proteinExistence type="predicted"/>
<organism evidence="2 3">
    <name type="scientific">Aquipuribacter hungaricus</name>
    <dbReference type="NCBI Taxonomy" id="545624"/>
    <lineage>
        <taxon>Bacteria</taxon>
        <taxon>Bacillati</taxon>
        <taxon>Actinomycetota</taxon>
        <taxon>Actinomycetes</taxon>
        <taxon>Micrococcales</taxon>
        <taxon>Intrasporangiaceae</taxon>
        <taxon>Aquipuribacter</taxon>
    </lineage>
</organism>
<feature type="region of interest" description="Disordered" evidence="1">
    <location>
        <begin position="187"/>
        <end position="214"/>
    </location>
</feature>
<keyword evidence="3" id="KW-1185">Reference proteome</keyword>
<gene>
    <name evidence="2" type="ORF">ACFOLH_06955</name>
</gene>
<accession>A0ABV7WE20</accession>
<dbReference type="Proteomes" id="UP001595685">
    <property type="component" value="Unassembled WGS sequence"/>
</dbReference>
<name>A0ABV7WE20_9MICO</name>
<dbReference type="RefSeq" id="WP_340291679.1">
    <property type="nucleotide sequence ID" value="NZ_JBBEOI010000046.1"/>
</dbReference>
<reference evidence="3" key="1">
    <citation type="journal article" date="2019" name="Int. J. Syst. Evol. Microbiol.">
        <title>The Global Catalogue of Microorganisms (GCM) 10K type strain sequencing project: providing services to taxonomists for standard genome sequencing and annotation.</title>
        <authorList>
            <consortium name="The Broad Institute Genomics Platform"/>
            <consortium name="The Broad Institute Genome Sequencing Center for Infectious Disease"/>
            <person name="Wu L."/>
            <person name="Ma J."/>
        </authorList>
    </citation>
    <scope>NUCLEOTIDE SEQUENCE [LARGE SCALE GENOMIC DNA]</scope>
    <source>
        <strain evidence="3">NCAIM B.02333</strain>
    </source>
</reference>
<protein>
    <submittedName>
        <fullName evidence="2">DUF3105 domain-containing protein</fullName>
    </submittedName>
</protein>